<dbReference type="Proteomes" id="UP001516023">
    <property type="component" value="Unassembled WGS sequence"/>
</dbReference>
<evidence type="ECO:0000313" key="10">
    <source>
        <dbReference type="Proteomes" id="UP001516023"/>
    </source>
</evidence>
<accession>A0ABD3PHS1</accession>
<keyword evidence="3 8" id="KW-0812">Transmembrane</keyword>
<keyword evidence="2" id="KW-0813">Transport</keyword>
<comment type="subcellular location">
    <subcellularLocation>
        <location evidence="1">Membrane</location>
        <topology evidence="1">Multi-pass membrane protein</topology>
    </subcellularLocation>
</comment>
<evidence type="ECO:0000256" key="8">
    <source>
        <dbReference type="SAM" id="Phobius"/>
    </source>
</evidence>
<dbReference type="EMBL" id="JABMIG020000178">
    <property type="protein sequence ID" value="KAL3787271.1"/>
    <property type="molecule type" value="Genomic_DNA"/>
</dbReference>
<organism evidence="9 10">
    <name type="scientific">Cyclotella cryptica</name>
    <dbReference type="NCBI Taxonomy" id="29204"/>
    <lineage>
        <taxon>Eukaryota</taxon>
        <taxon>Sar</taxon>
        <taxon>Stramenopiles</taxon>
        <taxon>Ochrophyta</taxon>
        <taxon>Bacillariophyta</taxon>
        <taxon>Coscinodiscophyceae</taxon>
        <taxon>Thalassiosirophycidae</taxon>
        <taxon>Stephanodiscales</taxon>
        <taxon>Stephanodiscaceae</taxon>
        <taxon>Cyclotella</taxon>
    </lineage>
</organism>
<keyword evidence="4 8" id="KW-1133">Transmembrane helix</keyword>
<feature type="transmembrane region" description="Helical" evidence="8">
    <location>
        <begin position="12"/>
        <end position="29"/>
    </location>
</feature>
<feature type="transmembrane region" description="Helical" evidence="8">
    <location>
        <begin position="211"/>
        <end position="228"/>
    </location>
</feature>
<sequence>MKLSILPQGHALMSLLIAYLGVSKVTLAYERYMDAQIATGHGLMILRELNQLALTLSENFDGDQADEWRATTHQSIVQLIQETVATLRDGRHAAVLARNVGRLPYQSNGGATSITGLDDPMVLVHALRSHLYHDSLTLSNHTEVQLQLLERCKMVDLLHEFTMSYRNLLRIASTPLPFALVQMGRTFIFIWVVTIPFVLSGGDFLQQYPSAFSFVILLTYGFLGLEFVSRMLSNPFGDEIKNDLNIKGMGAAAIIGIENDSKCWKEEYDRKKRTHSTRSDGRGLSSISTSPGGGLRDIIQSRQESIRLSGRFVRLDSANDNASSSDMPYIAMGEEGMIHA</sequence>
<dbReference type="AlphaFoldDB" id="A0ABD3PHS1"/>
<dbReference type="InterPro" id="IPR044669">
    <property type="entry name" value="YneE/VCCN1/2-like"/>
</dbReference>
<comment type="caution">
    <text evidence="9">The sequence shown here is derived from an EMBL/GenBank/DDBJ whole genome shotgun (WGS) entry which is preliminary data.</text>
</comment>
<evidence type="ECO:0000256" key="3">
    <source>
        <dbReference type="ARBA" id="ARBA00022692"/>
    </source>
</evidence>
<keyword evidence="5" id="KW-0406">Ion transport</keyword>
<evidence type="ECO:0000256" key="5">
    <source>
        <dbReference type="ARBA" id="ARBA00023065"/>
    </source>
</evidence>
<evidence type="ECO:0000256" key="2">
    <source>
        <dbReference type="ARBA" id="ARBA00022448"/>
    </source>
</evidence>
<dbReference type="Pfam" id="PF25539">
    <property type="entry name" value="Bestrophin_2"/>
    <property type="match status" value="1"/>
</dbReference>
<feature type="region of interest" description="Disordered" evidence="7">
    <location>
        <begin position="272"/>
        <end position="296"/>
    </location>
</feature>
<protein>
    <submittedName>
        <fullName evidence="9">Uncharacterized protein</fullName>
    </submittedName>
</protein>
<evidence type="ECO:0000313" key="9">
    <source>
        <dbReference type="EMBL" id="KAL3787271.1"/>
    </source>
</evidence>
<evidence type="ECO:0000256" key="4">
    <source>
        <dbReference type="ARBA" id="ARBA00022989"/>
    </source>
</evidence>
<evidence type="ECO:0000256" key="7">
    <source>
        <dbReference type="SAM" id="MobiDB-lite"/>
    </source>
</evidence>
<name>A0ABD3PHS1_9STRA</name>
<keyword evidence="6 8" id="KW-0472">Membrane</keyword>
<dbReference type="GO" id="GO:0006811">
    <property type="term" value="P:monoatomic ion transport"/>
    <property type="evidence" value="ECO:0007669"/>
    <property type="project" value="UniProtKB-KW"/>
</dbReference>
<keyword evidence="10" id="KW-1185">Reference proteome</keyword>
<reference evidence="9 10" key="1">
    <citation type="journal article" date="2020" name="G3 (Bethesda)">
        <title>Improved Reference Genome for Cyclotella cryptica CCMP332, a Model for Cell Wall Morphogenesis, Salinity Adaptation, and Lipid Production in Diatoms (Bacillariophyta).</title>
        <authorList>
            <person name="Roberts W.R."/>
            <person name="Downey K.M."/>
            <person name="Ruck E.C."/>
            <person name="Traller J.C."/>
            <person name="Alverson A.J."/>
        </authorList>
    </citation>
    <scope>NUCLEOTIDE SEQUENCE [LARGE SCALE GENOMIC DNA]</scope>
    <source>
        <strain evidence="9 10">CCMP332</strain>
    </source>
</reference>
<evidence type="ECO:0000256" key="6">
    <source>
        <dbReference type="ARBA" id="ARBA00023136"/>
    </source>
</evidence>
<dbReference type="GO" id="GO:0016020">
    <property type="term" value="C:membrane"/>
    <property type="evidence" value="ECO:0007669"/>
    <property type="project" value="UniProtKB-SubCell"/>
</dbReference>
<gene>
    <name evidence="9" type="ORF">HJC23_004145</name>
</gene>
<feature type="transmembrane region" description="Helical" evidence="8">
    <location>
        <begin position="176"/>
        <end position="199"/>
    </location>
</feature>
<proteinExistence type="predicted"/>
<evidence type="ECO:0000256" key="1">
    <source>
        <dbReference type="ARBA" id="ARBA00004141"/>
    </source>
</evidence>